<proteinExistence type="predicted"/>
<comment type="caution">
    <text evidence="1">The sequence shown here is derived from an EMBL/GenBank/DDBJ whole genome shotgun (WGS) entry which is preliminary data.</text>
</comment>
<evidence type="ECO:0000313" key="1">
    <source>
        <dbReference type="EMBL" id="KAH0555906.1"/>
    </source>
</evidence>
<accession>A0A9P8L7W2</accession>
<keyword evidence="2" id="KW-1185">Reference proteome</keyword>
<sequence length="263" mass="30417">MGDGLPGHEFDFYAYVRDSTWMGGRQEYSDLHESAPYWFNYIVPLAYGLNDARLKQQVEQFVEYVISHQADDGWIGSERGYEARDLWARFPLMLGLTQLVEADPRYVDSVIPAMHKFLNLMRSMLRDNYRGYTFWGQARSHDMIIVLQWMYENYPGNNTEVLFDNMRLLNEAAYDWSYYFREDVFPMQDLETLPVDDSLGGFEHGVNLGQALKSGAVVRRFTHNDTLLESTRNGVNWTFLYHGSPSGAIIGDERISGLSPMRG</sequence>
<evidence type="ECO:0000313" key="2">
    <source>
        <dbReference type="Proteomes" id="UP000750711"/>
    </source>
</evidence>
<organism evidence="1 2">
    <name type="scientific">Trichoglossum hirsutum</name>
    <dbReference type="NCBI Taxonomy" id="265104"/>
    <lineage>
        <taxon>Eukaryota</taxon>
        <taxon>Fungi</taxon>
        <taxon>Dikarya</taxon>
        <taxon>Ascomycota</taxon>
        <taxon>Pezizomycotina</taxon>
        <taxon>Geoglossomycetes</taxon>
        <taxon>Geoglossales</taxon>
        <taxon>Geoglossaceae</taxon>
        <taxon>Trichoglossum</taxon>
    </lineage>
</organism>
<gene>
    <name evidence="1" type="ORF">GP486_006149</name>
</gene>
<dbReference type="EMBL" id="JAGHQM010001306">
    <property type="protein sequence ID" value="KAH0555906.1"/>
    <property type="molecule type" value="Genomic_DNA"/>
</dbReference>
<reference evidence="1" key="1">
    <citation type="submission" date="2021-03" db="EMBL/GenBank/DDBJ databases">
        <title>Comparative genomics and phylogenomic investigation of the class Geoglossomycetes provide insights into ecological specialization and systematics.</title>
        <authorList>
            <person name="Melie T."/>
            <person name="Pirro S."/>
            <person name="Miller A.N."/>
            <person name="Quandt A."/>
        </authorList>
    </citation>
    <scope>NUCLEOTIDE SEQUENCE</scope>
    <source>
        <strain evidence="1">CAQ_001_2017</strain>
    </source>
</reference>
<dbReference type="AlphaFoldDB" id="A0A9P8L7W2"/>
<protein>
    <submittedName>
        <fullName evidence="1">Uncharacterized protein</fullName>
    </submittedName>
</protein>
<dbReference type="Proteomes" id="UP000750711">
    <property type="component" value="Unassembled WGS sequence"/>
</dbReference>
<name>A0A9P8L7W2_9PEZI</name>